<dbReference type="FunFam" id="3.30.200.20:FF:000330">
    <property type="entry name" value="G-type lectin S-receptor-like serine/threonine-protein kinase At4g03230"/>
    <property type="match status" value="1"/>
</dbReference>
<comment type="subcellular location">
    <subcellularLocation>
        <location evidence="1">Cell membrane</location>
        <topology evidence="1">Single-pass type I membrane protein</topology>
    </subcellularLocation>
</comment>
<name>A0ABD1M7L2_9FABA</name>
<keyword evidence="12" id="KW-0067">ATP-binding</keyword>
<dbReference type="Gene3D" id="3.30.200.20">
    <property type="entry name" value="Phosphorylase Kinase, domain 1"/>
    <property type="match status" value="1"/>
</dbReference>
<keyword evidence="15" id="KW-1015">Disulfide bond</keyword>
<dbReference type="GO" id="GO:0030246">
    <property type="term" value="F:carbohydrate binding"/>
    <property type="evidence" value="ECO:0007669"/>
    <property type="project" value="UniProtKB-KW"/>
</dbReference>
<feature type="compositionally biased region" description="Polar residues" evidence="20">
    <location>
        <begin position="952"/>
        <end position="967"/>
    </location>
</feature>
<evidence type="ECO:0000256" key="9">
    <source>
        <dbReference type="ARBA" id="ARBA00022734"/>
    </source>
</evidence>
<feature type="chain" id="PRO_5044782565" description="non-specific serine/threonine protein kinase" evidence="22">
    <location>
        <begin position="23"/>
        <end position="967"/>
    </location>
</feature>
<dbReference type="InterPro" id="IPR008271">
    <property type="entry name" value="Ser/Thr_kinase_AS"/>
</dbReference>
<evidence type="ECO:0000256" key="12">
    <source>
        <dbReference type="ARBA" id="ARBA00022840"/>
    </source>
</evidence>
<keyword evidence="27" id="KW-1185">Reference proteome</keyword>
<evidence type="ECO:0000256" key="21">
    <source>
        <dbReference type="SAM" id="Phobius"/>
    </source>
</evidence>
<dbReference type="Pfam" id="PF07714">
    <property type="entry name" value="PK_Tyr_Ser-Thr"/>
    <property type="match status" value="1"/>
</dbReference>
<dbReference type="InterPro" id="IPR001480">
    <property type="entry name" value="Bulb-type_lectin_dom"/>
</dbReference>
<evidence type="ECO:0000313" key="26">
    <source>
        <dbReference type="EMBL" id="KAL2331779.1"/>
    </source>
</evidence>
<evidence type="ECO:0000256" key="13">
    <source>
        <dbReference type="ARBA" id="ARBA00022989"/>
    </source>
</evidence>
<evidence type="ECO:0000256" key="22">
    <source>
        <dbReference type="SAM" id="SignalP"/>
    </source>
</evidence>
<dbReference type="InterPro" id="IPR003609">
    <property type="entry name" value="Pan_app"/>
</dbReference>
<evidence type="ECO:0000256" key="19">
    <source>
        <dbReference type="ARBA" id="ARBA00048679"/>
    </source>
</evidence>
<dbReference type="InterPro" id="IPR011009">
    <property type="entry name" value="Kinase-like_dom_sf"/>
</dbReference>
<dbReference type="AlphaFoldDB" id="A0ABD1M7L2"/>
<evidence type="ECO:0000259" key="25">
    <source>
        <dbReference type="PROSITE" id="PS50948"/>
    </source>
</evidence>
<dbReference type="PROSITE" id="PS00108">
    <property type="entry name" value="PROTEIN_KINASE_ST"/>
    <property type="match status" value="1"/>
</dbReference>
<evidence type="ECO:0000256" key="8">
    <source>
        <dbReference type="ARBA" id="ARBA00022729"/>
    </source>
</evidence>
<evidence type="ECO:0000256" key="16">
    <source>
        <dbReference type="ARBA" id="ARBA00023170"/>
    </source>
</evidence>
<dbReference type="EMBL" id="JBGMDY010000006">
    <property type="protein sequence ID" value="KAL2331779.1"/>
    <property type="molecule type" value="Genomic_DNA"/>
</dbReference>
<protein>
    <recommendedName>
        <fullName evidence="2">non-specific serine/threonine protein kinase</fullName>
        <ecNumber evidence="2">2.7.11.1</ecNumber>
    </recommendedName>
</protein>
<feature type="signal peptide" evidence="22">
    <location>
        <begin position="1"/>
        <end position="22"/>
    </location>
</feature>
<dbReference type="PROSITE" id="PS50011">
    <property type="entry name" value="PROTEIN_KINASE_DOM"/>
    <property type="match status" value="1"/>
</dbReference>
<keyword evidence="8 22" id="KW-0732">Signal</keyword>
<dbReference type="Gene3D" id="1.10.510.10">
    <property type="entry name" value="Transferase(Phosphotransferase) domain 1"/>
    <property type="match status" value="1"/>
</dbReference>
<evidence type="ECO:0000259" key="24">
    <source>
        <dbReference type="PROSITE" id="PS50927"/>
    </source>
</evidence>
<dbReference type="SMART" id="SM00108">
    <property type="entry name" value="B_lectin"/>
    <property type="match status" value="1"/>
</dbReference>
<accession>A0ABD1M7L2</accession>
<keyword evidence="17" id="KW-0325">Glycoprotein</keyword>
<dbReference type="EC" id="2.7.11.1" evidence="2"/>
<proteinExistence type="predicted"/>
<evidence type="ECO:0000256" key="2">
    <source>
        <dbReference type="ARBA" id="ARBA00012513"/>
    </source>
</evidence>
<evidence type="ECO:0000256" key="6">
    <source>
        <dbReference type="ARBA" id="ARBA00022679"/>
    </source>
</evidence>
<keyword evidence="7 21" id="KW-0812">Transmembrane</keyword>
<dbReference type="PANTHER" id="PTHR27002:SF798">
    <property type="entry name" value="S-LOCUS LECTIN KINASE FAMILY PROTEIN"/>
    <property type="match status" value="1"/>
</dbReference>
<evidence type="ECO:0000256" key="5">
    <source>
        <dbReference type="ARBA" id="ARBA00022553"/>
    </source>
</evidence>
<keyword evidence="6" id="KW-0808">Transferase</keyword>
<evidence type="ECO:0000259" key="23">
    <source>
        <dbReference type="PROSITE" id="PS50011"/>
    </source>
</evidence>
<dbReference type="GO" id="GO:0004674">
    <property type="term" value="F:protein serine/threonine kinase activity"/>
    <property type="evidence" value="ECO:0007669"/>
    <property type="project" value="UniProtKB-KW"/>
</dbReference>
<feature type="domain" description="Apple" evidence="25">
    <location>
        <begin position="313"/>
        <end position="404"/>
    </location>
</feature>
<dbReference type="CDD" id="cd00028">
    <property type="entry name" value="B_lectin"/>
    <property type="match status" value="1"/>
</dbReference>
<dbReference type="InterPro" id="IPR000858">
    <property type="entry name" value="S_locus_glycoprot_dom"/>
</dbReference>
<dbReference type="PROSITE" id="PS50948">
    <property type="entry name" value="PAN"/>
    <property type="match status" value="1"/>
</dbReference>
<dbReference type="PANTHER" id="PTHR27002">
    <property type="entry name" value="RECEPTOR-LIKE SERINE/THREONINE-PROTEIN KINASE SD1-8"/>
    <property type="match status" value="1"/>
</dbReference>
<evidence type="ECO:0000256" key="14">
    <source>
        <dbReference type="ARBA" id="ARBA00023136"/>
    </source>
</evidence>
<dbReference type="CDD" id="cd14066">
    <property type="entry name" value="STKc_IRAK"/>
    <property type="match status" value="1"/>
</dbReference>
<keyword evidence="9" id="KW-0430">Lectin</keyword>
<keyword evidence="14 21" id="KW-0472">Membrane</keyword>
<dbReference type="GO" id="GO:0005886">
    <property type="term" value="C:plasma membrane"/>
    <property type="evidence" value="ECO:0007669"/>
    <property type="project" value="UniProtKB-SubCell"/>
</dbReference>
<comment type="catalytic activity">
    <reaction evidence="19">
        <text>L-seryl-[protein] + ATP = O-phospho-L-seryl-[protein] + ADP + H(+)</text>
        <dbReference type="Rhea" id="RHEA:17989"/>
        <dbReference type="Rhea" id="RHEA-COMP:9863"/>
        <dbReference type="Rhea" id="RHEA-COMP:11604"/>
        <dbReference type="ChEBI" id="CHEBI:15378"/>
        <dbReference type="ChEBI" id="CHEBI:29999"/>
        <dbReference type="ChEBI" id="CHEBI:30616"/>
        <dbReference type="ChEBI" id="CHEBI:83421"/>
        <dbReference type="ChEBI" id="CHEBI:456216"/>
        <dbReference type="EC" id="2.7.11.1"/>
    </reaction>
</comment>
<dbReference type="Gene3D" id="2.90.10.10">
    <property type="entry name" value="Bulb-type lectin domain"/>
    <property type="match status" value="1"/>
</dbReference>
<evidence type="ECO:0000256" key="3">
    <source>
        <dbReference type="ARBA" id="ARBA00022475"/>
    </source>
</evidence>
<evidence type="ECO:0000256" key="7">
    <source>
        <dbReference type="ARBA" id="ARBA00022692"/>
    </source>
</evidence>
<organism evidence="26 27">
    <name type="scientific">Flemingia macrophylla</name>
    <dbReference type="NCBI Taxonomy" id="520843"/>
    <lineage>
        <taxon>Eukaryota</taxon>
        <taxon>Viridiplantae</taxon>
        <taxon>Streptophyta</taxon>
        <taxon>Embryophyta</taxon>
        <taxon>Tracheophyta</taxon>
        <taxon>Spermatophyta</taxon>
        <taxon>Magnoliopsida</taxon>
        <taxon>eudicotyledons</taxon>
        <taxon>Gunneridae</taxon>
        <taxon>Pentapetalae</taxon>
        <taxon>rosids</taxon>
        <taxon>fabids</taxon>
        <taxon>Fabales</taxon>
        <taxon>Fabaceae</taxon>
        <taxon>Papilionoideae</taxon>
        <taxon>50 kb inversion clade</taxon>
        <taxon>NPAAA clade</taxon>
        <taxon>indigoferoid/millettioid clade</taxon>
        <taxon>Phaseoleae</taxon>
        <taxon>Flemingia</taxon>
    </lineage>
</organism>
<dbReference type="FunFam" id="1.10.510.10:FF:000060">
    <property type="entry name" value="G-type lectin S-receptor-like serine/threonine-protein kinase"/>
    <property type="match status" value="1"/>
</dbReference>
<dbReference type="SUPFAM" id="SSF56112">
    <property type="entry name" value="Protein kinase-like (PK-like)"/>
    <property type="match status" value="1"/>
</dbReference>
<keyword evidence="11" id="KW-0418">Kinase</keyword>
<keyword evidence="4" id="KW-0723">Serine/threonine-protein kinase</keyword>
<dbReference type="GO" id="GO:0005524">
    <property type="term" value="F:ATP binding"/>
    <property type="evidence" value="ECO:0007669"/>
    <property type="project" value="UniProtKB-KW"/>
</dbReference>
<keyword evidence="13 21" id="KW-1133">Transmembrane helix</keyword>
<sequence>MRSEVLCSFLLSWALYSRLCSAGDTLNATQKITNEEGNSSLISTSNTFELGFFTLNAKSYLGIWYYGLDLKTVVWVANRDNPVLDSSGVFRISERGNLVVESTSGTHWSSPPESSSSAHRTVMLQASGNLVLRDGDGNFLWQSFLHPTDTFLPGMKMDHNLTLTSWKADADPAPGDFTFKLAGTQNLVVENQSQLYWATDGPDLRVATLLNVTSANSSSHFRRKNIFAVQNHSNSRLVMNYSGEIQFLKLDEEDKVWDMRWWMPADKCDIHNYCGSFGICNKNNLNLNLDPCKCLPGFTTAQVQGCVRKSTSCIDADVTFLNLSNIKAGDPSKEISTETEAECRSFCLNINAKCPQSLCQAYSYSNTSDYNRASIPCKIWTQNLSTLLEDYDTGIRLSIPVKRSDIAPTAKTCEPCGIYVIPYPLSTGPNCGDPMYDKFSCNKSTGNLSFLMPERVSYQVTWIDENNREFLIVTNNSYSCSSENRTATPDFPFDVITECSNNPRMIKIQWQPAPEPPCSRLIDCNNWPHSSCRATSEGRRRCLCDSNCKWNNTTMGCTQEETSGRSLVFILTVTLIGIAILTGLIAFAIVRRKKKGHSLDQENTRIQESLYESERHVKGLIGLASLEEKDIEGIEVPCYTFASILAATDNFSDSNKLGRGGYGPVYKGRFPGGQYIAVKRLSNASTQGLEEFKNEVILIAKLQHRNLVRLRGYCIKGNEKILLYEYMSNKSLDLFIFDRTRTLLLDWPLRFETIVGIARGMLYLHQDSRLRVIHRDLKTSNILLDEDMTPKISDFGLAKIFGGKETEASTERVVGTFGYMAPEYALDGFFSIKSDVFSFGVIVLEIISGKKNTGFYHSKQISSLLGHAWKLWTENKLLDLMEPSFRESCNENQFIRCAVIGLLCIQDEPSDRPTMSNILTLLDSETTSMPLPTQPTFFMSKHLSSSTSSSSKPETSVQFDSSYQQGR</sequence>
<feature type="domain" description="Protein kinase" evidence="23">
    <location>
        <begin position="651"/>
        <end position="937"/>
    </location>
</feature>
<keyword evidence="16" id="KW-0675">Receptor</keyword>
<reference evidence="26 27" key="1">
    <citation type="submission" date="2024-08" db="EMBL/GenBank/DDBJ databases">
        <title>Insights into the chromosomal genome structure of Flemingia macrophylla.</title>
        <authorList>
            <person name="Ding Y."/>
            <person name="Zhao Y."/>
            <person name="Bi W."/>
            <person name="Wu M."/>
            <person name="Zhao G."/>
            <person name="Gong Y."/>
            <person name="Li W."/>
            <person name="Zhang P."/>
        </authorList>
    </citation>
    <scope>NUCLEOTIDE SEQUENCE [LARGE SCALE GENOMIC DNA]</scope>
    <source>
        <strain evidence="26">DYQJB</strain>
        <tissue evidence="26">Leaf</tissue>
    </source>
</reference>
<dbReference type="InterPro" id="IPR001245">
    <property type="entry name" value="Ser-Thr/Tyr_kinase_cat_dom"/>
</dbReference>
<dbReference type="InterPro" id="IPR000719">
    <property type="entry name" value="Prot_kinase_dom"/>
</dbReference>
<evidence type="ECO:0000256" key="10">
    <source>
        <dbReference type="ARBA" id="ARBA00022741"/>
    </source>
</evidence>
<comment type="catalytic activity">
    <reaction evidence="18">
        <text>L-threonyl-[protein] + ATP = O-phospho-L-threonyl-[protein] + ADP + H(+)</text>
        <dbReference type="Rhea" id="RHEA:46608"/>
        <dbReference type="Rhea" id="RHEA-COMP:11060"/>
        <dbReference type="Rhea" id="RHEA-COMP:11605"/>
        <dbReference type="ChEBI" id="CHEBI:15378"/>
        <dbReference type="ChEBI" id="CHEBI:30013"/>
        <dbReference type="ChEBI" id="CHEBI:30616"/>
        <dbReference type="ChEBI" id="CHEBI:61977"/>
        <dbReference type="ChEBI" id="CHEBI:456216"/>
        <dbReference type="EC" id="2.7.11.1"/>
    </reaction>
</comment>
<gene>
    <name evidence="26" type="ORF">Fmac_019360</name>
</gene>
<evidence type="ECO:0000256" key="4">
    <source>
        <dbReference type="ARBA" id="ARBA00022527"/>
    </source>
</evidence>
<dbReference type="Proteomes" id="UP001603857">
    <property type="component" value="Unassembled WGS sequence"/>
</dbReference>
<evidence type="ECO:0000256" key="20">
    <source>
        <dbReference type="SAM" id="MobiDB-lite"/>
    </source>
</evidence>
<dbReference type="Pfam" id="PF00954">
    <property type="entry name" value="S_locus_glycop"/>
    <property type="match status" value="1"/>
</dbReference>
<dbReference type="Pfam" id="PF01453">
    <property type="entry name" value="B_lectin"/>
    <property type="match status" value="1"/>
</dbReference>
<dbReference type="PROSITE" id="PS50927">
    <property type="entry name" value="BULB_LECTIN"/>
    <property type="match status" value="1"/>
</dbReference>
<evidence type="ECO:0000256" key="18">
    <source>
        <dbReference type="ARBA" id="ARBA00047899"/>
    </source>
</evidence>
<evidence type="ECO:0000256" key="15">
    <source>
        <dbReference type="ARBA" id="ARBA00023157"/>
    </source>
</evidence>
<feature type="region of interest" description="Disordered" evidence="20">
    <location>
        <begin position="941"/>
        <end position="967"/>
    </location>
</feature>
<dbReference type="FunFam" id="2.90.10.10:FF:000009">
    <property type="entry name" value="Receptor-like serine/threonine-protein kinase SD1-8"/>
    <property type="match status" value="1"/>
</dbReference>
<evidence type="ECO:0000313" key="27">
    <source>
        <dbReference type="Proteomes" id="UP001603857"/>
    </source>
</evidence>
<dbReference type="SMART" id="SM00220">
    <property type="entry name" value="S_TKc"/>
    <property type="match status" value="1"/>
</dbReference>
<keyword evidence="5" id="KW-0597">Phosphoprotein</keyword>
<dbReference type="SUPFAM" id="SSF51110">
    <property type="entry name" value="alpha-D-mannose-specific plant lectins"/>
    <property type="match status" value="1"/>
</dbReference>
<evidence type="ECO:0000256" key="17">
    <source>
        <dbReference type="ARBA" id="ARBA00023180"/>
    </source>
</evidence>
<keyword evidence="10" id="KW-0547">Nucleotide-binding</keyword>
<comment type="caution">
    <text evidence="26">The sequence shown here is derived from an EMBL/GenBank/DDBJ whole genome shotgun (WGS) entry which is preliminary data.</text>
</comment>
<feature type="transmembrane region" description="Helical" evidence="21">
    <location>
        <begin position="567"/>
        <end position="590"/>
    </location>
</feature>
<evidence type="ECO:0000256" key="1">
    <source>
        <dbReference type="ARBA" id="ARBA00004251"/>
    </source>
</evidence>
<evidence type="ECO:0000256" key="11">
    <source>
        <dbReference type="ARBA" id="ARBA00022777"/>
    </source>
</evidence>
<feature type="domain" description="Bulb-type lectin" evidence="24">
    <location>
        <begin position="26"/>
        <end position="145"/>
    </location>
</feature>
<dbReference type="InterPro" id="IPR036426">
    <property type="entry name" value="Bulb-type_lectin_dom_sf"/>
</dbReference>
<keyword evidence="3" id="KW-1003">Cell membrane</keyword>